<gene>
    <name evidence="1" type="ORF">EDM57_02005</name>
</gene>
<dbReference type="OrthoDB" id="2469348at2"/>
<organism evidence="1 2">
    <name type="scientific">Brevibacillus gelatini</name>
    <dbReference type="NCBI Taxonomy" id="1655277"/>
    <lineage>
        <taxon>Bacteria</taxon>
        <taxon>Bacillati</taxon>
        <taxon>Bacillota</taxon>
        <taxon>Bacilli</taxon>
        <taxon>Bacillales</taxon>
        <taxon>Paenibacillaceae</taxon>
        <taxon>Brevibacillus</taxon>
    </lineage>
</organism>
<dbReference type="Proteomes" id="UP000268829">
    <property type="component" value="Unassembled WGS sequence"/>
</dbReference>
<reference evidence="1 2" key="1">
    <citation type="submission" date="2018-10" db="EMBL/GenBank/DDBJ databases">
        <title>Phylogenomics of Brevibacillus.</title>
        <authorList>
            <person name="Dunlap C."/>
        </authorList>
    </citation>
    <scope>NUCLEOTIDE SEQUENCE [LARGE SCALE GENOMIC DNA]</scope>
    <source>
        <strain evidence="1 2">DSM 100115</strain>
    </source>
</reference>
<keyword evidence="2" id="KW-1185">Reference proteome</keyword>
<evidence type="ECO:0000313" key="1">
    <source>
        <dbReference type="EMBL" id="RNB61158.1"/>
    </source>
</evidence>
<proteinExistence type="predicted"/>
<accession>A0A3M8BCJ2</accession>
<dbReference type="AlphaFoldDB" id="A0A3M8BCJ2"/>
<evidence type="ECO:0000313" key="2">
    <source>
        <dbReference type="Proteomes" id="UP000268829"/>
    </source>
</evidence>
<dbReference type="EMBL" id="RHHS01000008">
    <property type="protein sequence ID" value="RNB61158.1"/>
    <property type="molecule type" value="Genomic_DNA"/>
</dbReference>
<name>A0A3M8BCJ2_9BACL</name>
<sequence length="66" mass="7581">MTQHLYFLVSLNDALRLSHGLTQLGITHYYLQPREGQIAFVFEHVSDQSRTILKRFFGADDASPDN</sequence>
<protein>
    <submittedName>
        <fullName evidence="1">Uncharacterized protein</fullName>
    </submittedName>
</protein>
<comment type="caution">
    <text evidence="1">The sequence shown here is derived from an EMBL/GenBank/DDBJ whole genome shotgun (WGS) entry which is preliminary data.</text>
</comment>
<dbReference type="RefSeq" id="WP_122903107.1">
    <property type="nucleotide sequence ID" value="NZ_RHHS01000008.1"/>
</dbReference>